<proteinExistence type="predicted"/>
<organism evidence="2">
    <name type="scientific">Sesamum latifolium</name>
    <dbReference type="NCBI Taxonomy" id="2727402"/>
    <lineage>
        <taxon>Eukaryota</taxon>
        <taxon>Viridiplantae</taxon>
        <taxon>Streptophyta</taxon>
        <taxon>Embryophyta</taxon>
        <taxon>Tracheophyta</taxon>
        <taxon>Spermatophyta</taxon>
        <taxon>Magnoliopsida</taxon>
        <taxon>eudicotyledons</taxon>
        <taxon>Gunneridae</taxon>
        <taxon>Pentapetalae</taxon>
        <taxon>asterids</taxon>
        <taxon>lamiids</taxon>
        <taxon>Lamiales</taxon>
        <taxon>Pedaliaceae</taxon>
        <taxon>Sesamum</taxon>
    </lineage>
</organism>
<reference evidence="2" key="1">
    <citation type="submission" date="2020-06" db="EMBL/GenBank/DDBJ databases">
        <authorList>
            <person name="Li T."/>
            <person name="Hu X."/>
            <person name="Zhang T."/>
            <person name="Song X."/>
            <person name="Zhang H."/>
            <person name="Dai N."/>
            <person name="Sheng W."/>
            <person name="Hou X."/>
            <person name="Wei L."/>
        </authorList>
    </citation>
    <scope>NUCLEOTIDE SEQUENCE</scope>
    <source>
        <strain evidence="2">KEN1</strain>
        <tissue evidence="2">Leaf</tissue>
    </source>
</reference>
<evidence type="ECO:0000313" key="2">
    <source>
        <dbReference type="EMBL" id="KAL0402396.1"/>
    </source>
</evidence>
<evidence type="ECO:0000256" key="1">
    <source>
        <dbReference type="SAM" id="MobiDB-lite"/>
    </source>
</evidence>
<gene>
    <name evidence="2" type="ORF">Slati_4269500</name>
</gene>
<protein>
    <submittedName>
        <fullName evidence="2">Uncharacterized protein</fullName>
    </submittedName>
</protein>
<accession>A0AAW2TCD0</accession>
<name>A0AAW2TCD0_9LAMI</name>
<feature type="compositionally biased region" description="Polar residues" evidence="1">
    <location>
        <begin position="196"/>
        <end position="205"/>
    </location>
</feature>
<comment type="caution">
    <text evidence="2">The sequence shown here is derived from an EMBL/GenBank/DDBJ whole genome shotgun (WGS) entry which is preliminary data.</text>
</comment>
<feature type="region of interest" description="Disordered" evidence="1">
    <location>
        <begin position="185"/>
        <end position="205"/>
    </location>
</feature>
<dbReference type="AlphaFoldDB" id="A0AAW2TCD0"/>
<dbReference type="EMBL" id="JACGWN010000015">
    <property type="protein sequence ID" value="KAL0402396.1"/>
    <property type="molecule type" value="Genomic_DNA"/>
</dbReference>
<sequence length="205" mass="22659">MNSIAALNDLKQKWETKFGKESLLDTHHLTLKPTSEHIDTPYRVPPVRRLIDAPTEMCMDKESCEKEIAEYSRCAVVYSVQKPHAKSTMDKGVKVVAEVAKDAEVVRETNVEQGADDITRDPPCQLLPPLNNLTTSAVNQQVDLQEDINYNQISSPSSKSGGLELDGRDKELVIYNQLEALAQIADDDHDNAGPKSKSSPYNGAP</sequence>
<reference evidence="2" key="2">
    <citation type="journal article" date="2024" name="Plant">
        <title>Genomic evolution and insights into agronomic trait innovations of Sesamum species.</title>
        <authorList>
            <person name="Miao H."/>
            <person name="Wang L."/>
            <person name="Qu L."/>
            <person name="Liu H."/>
            <person name="Sun Y."/>
            <person name="Le M."/>
            <person name="Wang Q."/>
            <person name="Wei S."/>
            <person name="Zheng Y."/>
            <person name="Lin W."/>
            <person name="Duan Y."/>
            <person name="Cao H."/>
            <person name="Xiong S."/>
            <person name="Wang X."/>
            <person name="Wei L."/>
            <person name="Li C."/>
            <person name="Ma Q."/>
            <person name="Ju M."/>
            <person name="Zhao R."/>
            <person name="Li G."/>
            <person name="Mu C."/>
            <person name="Tian Q."/>
            <person name="Mei H."/>
            <person name="Zhang T."/>
            <person name="Gao T."/>
            <person name="Zhang H."/>
        </authorList>
    </citation>
    <scope>NUCLEOTIDE SEQUENCE</scope>
    <source>
        <strain evidence="2">KEN1</strain>
    </source>
</reference>